<organism evidence="2 3">
    <name type="scientific">Nitrospira japonica</name>
    <dbReference type="NCBI Taxonomy" id="1325564"/>
    <lineage>
        <taxon>Bacteria</taxon>
        <taxon>Pseudomonadati</taxon>
        <taxon>Nitrospirota</taxon>
        <taxon>Nitrospiria</taxon>
        <taxon>Nitrospirales</taxon>
        <taxon>Nitrospiraceae</taxon>
        <taxon>Nitrospira</taxon>
    </lineage>
</organism>
<keyword evidence="3" id="KW-1185">Reference proteome</keyword>
<evidence type="ECO:0000256" key="1">
    <source>
        <dbReference type="SAM" id="MobiDB-lite"/>
    </source>
</evidence>
<protein>
    <submittedName>
        <fullName evidence="2">Uncharacterized protein</fullName>
    </submittedName>
</protein>
<evidence type="ECO:0000313" key="3">
    <source>
        <dbReference type="Proteomes" id="UP000192042"/>
    </source>
</evidence>
<dbReference type="EMBL" id="LT828648">
    <property type="protein sequence ID" value="SLM49929.1"/>
    <property type="molecule type" value="Genomic_DNA"/>
</dbReference>
<proteinExistence type="predicted"/>
<feature type="region of interest" description="Disordered" evidence="1">
    <location>
        <begin position="1"/>
        <end position="20"/>
    </location>
</feature>
<sequence>MLSHPAQQPGGGTNKENASTALSQQTSLNGFIAARRVRCSSAKGSPLCFPACYHNMSRTVKCDTAFTSVRFRRNEPQQDTDLRYQLLFVQSGGLLLVV</sequence>
<dbReference type="Proteomes" id="UP000192042">
    <property type="component" value="Chromosome I"/>
</dbReference>
<gene>
    <name evidence="2" type="ORF">NSJP_3762</name>
</gene>
<name>A0A1W1IAM6_9BACT</name>
<dbReference type="KEGG" id="nja:NSJP_3762"/>
<dbReference type="AlphaFoldDB" id="A0A1W1IAM6"/>
<reference evidence="2 3" key="1">
    <citation type="submission" date="2017-03" db="EMBL/GenBank/DDBJ databases">
        <authorList>
            <person name="Afonso C.L."/>
            <person name="Miller P.J."/>
            <person name="Scott M.A."/>
            <person name="Spackman E."/>
            <person name="Goraichik I."/>
            <person name="Dimitrov K.M."/>
            <person name="Suarez D.L."/>
            <person name="Swayne D.E."/>
        </authorList>
    </citation>
    <scope>NUCLEOTIDE SEQUENCE [LARGE SCALE GENOMIC DNA]</scope>
    <source>
        <strain evidence="2">Genome sequencing of Nitrospira japonica strain NJ11</strain>
    </source>
</reference>
<evidence type="ECO:0000313" key="2">
    <source>
        <dbReference type="EMBL" id="SLM49929.1"/>
    </source>
</evidence>
<accession>A0A1W1IAM6</accession>